<dbReference type="OrthoDB" id="9803188at2"/>
<keyword evidence="2" id="KW-0175">Coiled coil</keyword>
<keyword evidence="1" id="KW-0233">DNA recombination</keyword>
<dbReference type="AlphaFoldDB" id="A0A4Q9DQA5"/>
<dbReference type="InterPro" id="IPR002104">
    <property type="entry name" value="Integrase_catalytic"/>
</dbReference>
<dbReference type="InterPro" id="IPR013762">
    <property type="entry name" value="Integrase-like_cat_sf"/>
</dbReference>
<organism evidence="4 5">
    <name type="scientific">Paenibacillus thalictri</name>
    <dbReference type="NCBI Taxonomy" id="2527873"/>
    <lineage>
        <taxon>Bacteria</taxon>
        <taxon>Bacillati</taxon>
        <taxon>Bacillota</taxon>
        <taxon>Bacilli</taxon>
        <taxon>Bacillales</taxon>
        <taxon>Paenibacillaceae</taxon>
        <taxon>Paenibacillus</taxon>
    </lineage>
</organism>
<evidence type="ECO:0000256" key="1">
    <source>
        <dbReference type="ARBA" id="ARBA00023172"/>
    </source>
</evidence>
<evidence type="ECO:0000313" key="4">
    <source>
        <dbReference type="EMBL" id="TBL75593.1"/>
    </source>
</evidence>
<dbReference type="SUPFAM" id="SSF56349">
    <property type="entry name" value="DNA breaking-rejoining enzymes"/>
    <property type="match status" value="1"/>
</dbReference>
<sequence length="120" mass="14085">MVNFLISAVVNFFIDIHIRFLKLCEKHELHLAFLLALTTGMRQSEILALRWKDVDLEQSVLYVRQTLSHDGKQIYQDTKTKSSMRTITLIDRTLGELEAQKRKYEKKRRSAGARSFKIMI</sequence>
<dbReference type="Gene3D" id="1.10.443.10">
    <property type="entry name" value="Intergrase catalytic core"/>
    <property type="match status" value="1"/>
</dbReference>
<dbReference type="Proteomes" id="UP000293142">
    <property type="component" value="Unassembled WGS sequence"/>
</dbReference>
<name>A0A4Q9DQA5_9BACL</name>
<evidence type="ECO:0000313" key="5">
    <source>
        <dbReference type="Proteomes" id="UP000293142"/>
    </source>
</evidence>
<proteinExistence type="predicted"/>
<dbReference type="InterPro" id="IPR011010">
    <property type="entry name" value="DNA_brk_join_enz"/>
</dbReference>
<dbReference type="EMBL" id="SIRE01000016">
    <property type="protein sequence ID" value="TBL75593.1"/>
    <property type="molecule type" value="Genomic_DNA"/>
</dbReference>
<dbReference type="GO" id="GO:0015074">
    <property type="term" value="P:DNA integration"/>
    <property type="evidence" value="ECO:0007669"/>
    <property type="project" value="InterPro"/>
</dbReference>
<dbReference type="Pfam" id="PF00589">
    <property type="entry name" value="Phage_integrase"/>
    <property type="match status" value="1"/>
</dbReference>
<dbReference type="GO" id="GO:0003677">
    <property type="term" value="F:DNA binding"/>
    <property type="evidence" value="ECO:0007669"/>
    <property type="project" value="InterPro"/>
</dbReference>
<dbReference type="GO" id="GO:0006310">
    <property type="term" value="P:DNA recombination"/>
    <property type="evidence" value="ECO:0007669"/>
    <property type="project" value="UniProtKB-KW"/>
</dbReference>
<keyword evidence="5" id="KW-1185">Reference proteome</keyword>
<protein>
    <recommendedName>
        <fullName evidence="3">Tyr recombinase domain-containing protein</fullName>
    </recommendedName>
</protein>
<reference evidence="4 5" key="1">
    <citation type="submission" date="2019-02" db="EMBL/GenBank/DDBJ databases">
        <title>Paenibacillus sp. nov., isolated from surface-sterilized tissue of Thalictrum simplex L.</title>
        <authorList>
            <person name="Tuo L."/>
        </authorList>
    </citation>
    <scope>NUCLEOTIDE SEQUENCE [LARGE SCALE GENOMIC DNA]</scope>
    <source>
        <strain evidence="4 5">N2SHLJ1</strain>
    </source>
</reference>
<evidence type="ECO:0000256" key="2">
    <source>
        <dbReference type="SAM" id="Coils"/>
    </source>
</evidence>
<dbReference type="PROSITE" id="PS51898">
    <property type="entry name" value="TYR_RECOMBINASE"/>
    <property type="match status" value="1"/>
</dbReference>
<accession>A0A4Q9DQA5</accession>
<evidence type="ECO:0000259" key="3">
    <source>
        <dbReference type="PROSITE" id="PS51898"/>
    </source>
</evidence>
<gene>
    <name evidence="4" type="ORF">EYB31_21590</name>
</gene>
<feature type="coiled-coil region" evidence="2">
    <location>
        <begin position="87"/>
        <end position="114"/>
    </location>
</feature>
<comment type="caution">
    <text evidence="4">The sequence shown here is derived from an EMBL/GenBank/DDBJ whole genome shotgun (WGS) entry which is preliminary data.</text>
</comment>
<feature type="domain" description="Tyr recombinase" evidence="3">
    <location>
        <begin position="7"/>
        <end position="120"/>
    </location>
</feature>